<feature type="transmembrane region" description="Helical" evidence="8">
    <location>
        <begin position="43"/>
        <end position="62"/>
    </location>
</feature>
<keyword evidence="6 8" id="KW-1133">Transmembrane helix</keyword>
<comment type="subcellular location">
    <subcellularLocation>
        <location evidence="1">Membrane</location>
        <topology evidence="1">Multi-pass membrane protein</topology>
    </subcellularLocation>
</comment>
<feature type="transmembrane region" description="Helical" evidence="8">
    <location>
        <begin position="335"/>
        <end position="354"/>
    </location>
</feature>
<evidence type="ECO:0000256" key="2">
    <source>
        <dbReference type="ARBA" id="ARBA00007998"/>
    </source>
</evidence>
<reference evidence="9 10" key="1">
    <citation type="submission" date="2019-10" db="EMBL/GenBank/DDBJ databases">
        <title>Bacillus aerolatum sp. nov., isolated from bioaerosol of sport playgrounds.</title>
        <authorList>
            <person name="Chen P."/>
            <person name="Zhang G."/>
        </authorList>
    </citation>
    <scope>NUCLEOTIDE SEQUENCE [LARGE SCALE GENOMIC DNA]</scope>
    <source>
        <strain evidence="9 10">CX253</strain>
    </source>
</reference>
<keyword evidence="7 8" id="KW-0472">Membrane</keyword>
<feature type="transmembrane region" description="Helical" evidence="8">
    <location>
        <begin position="186"/>
        <end position="207"/>
    </location>
</feature>
<dbReference type="Proteomes" id="UP000429595">
    <property type="component" value="Unassembled WGS sequence"/>
</dbReference>
<evidence type="ECO:0000256" key="4">
    <source>
        <dbReference type="ARBA" id="ARBA00022544"/>
    </source>
</evidence>
<dbReference type="Gene3D" id="1.20.1740.10">
    <property type="entry name" value="Amino acid/polyamine transporter I"/>
    <property type="match status" value="1"/>
</dbReference>
<protein>
    <submittedName>
        <fullName evidence="9">GerAB/ArcD/ProY family transporter</fullName>
    </submittedName>
</protein>
<dbReference type="GO" id="GO:0016020">
    <property type="term" value="C:membrane"/>
    <property type="evidence" value="ECO:0007669"/>
    <property type="project" value="UniProtKB-SubCell"/>
</dbReference>
<keyword evidence="10" id="KW-1185">Reference proteome</keyword>
<dbReference type="EMBL" id="WEIO01000003">
    <property type="protein sequence ID" value="KAB7707354.1"/>
    <property type="molecule type" value="Genomic_DNA"/>
</dbReference>
<dbReference type="NCBIfam" id="TIGR00912">
    <property type="entry name" value="2A0309"/>
    <property type="match status" value="1"/>
</dbReference>
<feature type="transmembrane region" description="Helical" evidence="8">
    <location>
        <begin position="82"/>
        <end position="100"/>
    </location>
</feature>
<gene>
    <name evidence="9" type="ORF">F9802_06260</name>
</gene>
<feature type="transmembrane region" description="Helical" evidence="8">
    <location>
        <begin position="274"/>
        <end position="293"/>
    </location>
</feature>
<evidence type="ECO:0000313" key="9">
    <source>
        <dbReference type="EMBL" id="KAB7707354.1"/>
    </source>
</evidence>
<evidence type="ECO:0000256" key="7">
    <source>
        <dbReference type="ARBA" id="ARBA00023136"/>
    </source>
</evidence>
<keyword evidence="3" id="KW-0813">Transport</keyword>
<organism evidence="9 10">
    <name type="scientific">Bacillus aerolatus</name>
    <dbReference type="NCBI Taxonomy" id="2653354"/>
    <lineage>
        <taxon>Bacteria</taxon>
        <taxon>Bacillati</taxon>
        <taxon>Bacillota</taxon>
        <taxon>Bacilli</taxon>
        <taxon>Bacillales</taxon>
        <taxon>Bacillaceae</taxon>
        <taxon>Bacillus</taxon>
    </lineage>
</organism>
<comment type="similarity">
    <text evidence="2">Belongs to the amino acid-polyamine-organocation (APC) superfamily. Spore germination protein (SGP) (TC 2.A.3.9) family.</text>
</comment>
<feature type="transmembrane region" description="Helical" evidence="8">
    <location>
        <begin position="146"/>
        <end position="166"/>
    </location>
</feature>
<name>A0A6I1FKT4_9BACI</name>
<evidence type="ECO:0000256" key="5">
    <source>
        <dbReference type="ARBA" id="ARBA00022692"/>
    </source>
</evidence>
<evidence type="ECO:0000256" key="6">
    <source>
        <dbReference type="ARBA" id="ARBA00022989"/>
    </source>
</evidence>
<dbReference type="RefSeq" id="WP_152150318.1">
    <property type="nucleotide sequence ID" value="NZ_WEIO01000003.1"/>
</dbReference>
<feature type="transmembrane region" description="Helical" evidence="8">
    <location>
        <begin position="305"/>
        <end position="323"/>
    </location>
</feature>
<dbReference type="GO" id="GO:0009847">
    <property type="term" value="P:spore germination"/>
    <property type="evidence" value="ECO:0007669"/>
    <property type="project" value="InterPro"/>
</dbReference>
<comment type="caution">
    <text evidence="9">The sequence shown here is derived from an EMBL/GenBank/DDBJ whole genome shotgun (WGS) entry which is preliminary data.</text>
</comment>
<feature type="transmembrane region" description="Helical" evidence="8">
    <location>
        <begin position="120"/>
        <end position="139"/>
    </location>
</feature>
<sequence>MQPIKVQRKIEPFIVFFVIASTQLGVGMLGFQRIVAASAGYDAWISVVIAGIATNTVMFLIYKMLKEEADLVSIHQQVFGKWLGGMFNLLFVVYFGYALLTVARSYIEVVQVWMFPDLNVFWFTLFFFILVFYVVNSGFRVISGLSFFSIVLPLYLILVFLFILPYTDFRNFLPIYDHSIKEILQATKDLTVITLGYETILVFYPFIKNGQKSEKWAHFGLLFTTFIYLYITFLTFAYFSEEQLKETIWPTLSMLKIVQFPFIERFEYISIVNWYIIIIPNVCIYLWCASRLLKRTVNIQQRKSVVGLLFILLFLIPQLETRYQVDVLNDYIQKIGFAVNYLYIPLLFVLLLIVKKVKNKR</sequence>
<feature type="transmembrane region" description="Helical" evidence="8">
    <location>
        <begin position="12"/>
        <end position="31"/>
    </location>
</feature>
<proteinExistence type="inferred from homology"/>
<dbReference type="Pfam" id="PF03845">
    <property type="entry name" value="Spore_permease"/>
    <property type="match status" value="1"/>
</dbReference>
<dbReference type="AlphaFoldDB" id="A0A6I1FKT4"/>
<evidence type="ECO:0000313" key="10">
    <source>
        <dbReference type="Proteomes" id="UP000429595"/>
    </source>
</evidence>
<accession>A0A6I1FKT4</accession>
<evidence type="ECO:0000256" key="3">
    <source>
        <dbReference type="ARBA" id="ARBA00022448"/>
    </source>
</evidence>
<feature type="transmembrane region" description="Helical" evidence="8">
    <location>
        <begin position="219"/>
        <end position="239"/>
    </location>
</feature>
<evidence type="ECO:0000256" key="1">
    <source>
        <dbReference type="ARBA" id="ARBA00004141"/>
    </source>
</evidence>
<keyword evidence="5 8" id="KW-0812">Transmembrane</keyword>
<dbReference type="PANTHER" id="PTHR34975">
    <property type="entry name" value="SPORE GERMINATION PROTEIN A2"/>
    <property type="match status" value="1"/>
</dbReference>
<evidence type="ECO:0000256" key="8">
    <source>
        <dbReference type="SAM" id="Phobius"/>
    </source>
</evidence>
<keyword evidence="4" id="KW-0309">Germination</keyword>
<dbReference type="InterPro" id="IPR004761">
    <property type="entry name" value="Spore_GerAB"/>
</dbReference>
<dbReference type="PANTHER" id="PTHR34975:SF2">
    <property type="entry name" value="SPORE GERMINATION PROTEIN A2"/>
    <property type="match status" value="1"/>
</dbReference>